<accession>A0A6P7HAU2</accession>
<proteinExistence type="predicted"/>
<organism evidence="2">
    <name type="scientific">Diabrotica virgifera virgifera</name>
    <name type="common">western corn rootworm</name>
    <dbReference type="NCBI Taxonomy" id="50390"/>
    <lineage>
        <taxon>Eukaryota</taxon>
        <taxon>Metazoa</taxon>
        <taxon>Ecdysozoa</taxon>
        <taxon>Arthropoda</taxon>
        <taxon>Hexapoda</taxon>
        <taxon>Insecta</taxon>
        <taxon>Pterygota</taxon>
        <taxon>Neoptera</taxon>
        <taxon>Endopterygota</taxon>
        <taxon>Coleoptera</taxon>
        <taxon>Polyphaga</taxon>
        <taxon>Cucujiformia</taxon>
        <taxon>Chrysomeloidea</taxon>
        <taxon>Chrysomelidae</taxon>
        <taxon>Galerucinae</taxon>
        <taxon>Diabroticina</taxon>
        <taxon>Diabroticites</taxon>
        <taxon>Diabrotica</taxon>
    </lineage>
</organism>
<feature type="signal peptide" evidence="1">
    <location>
        <begin position="1"/>
        <end position="20"/>
    </location>
</feature>
<dbReference type="RefSeq" id="XP_028152970.1">
    <property type="nucleotide sequence ID" value="XM_028297169.1"/>
</dbReference>
<dbReference type="InParanoid" id="A0A6P7HAU2"/>
<evidence type="ECO:0000256" key="1">
    <source>
        <dbReference type="SAM" id="SignalP"/>
    </source>
</evidence>
<sequence length="177" mass="19691">MRFLMVLITLAILSLSMIHAYYANSDFDQFVAPNARSAINLRSSWTDKVKEKAKEFGNKILTILKEKIPGFLKCMGENLDLQGIITGVIESFSPSFDEDYDSDDNDDDGGGPEVSPRSFWGHLWKALASELYKRIPNLAGCIGGQNLTDILEESMHTKSSSAQTDNVVLTTIQNHED</sequence>
<gene>
    <name evidence="2" type="primary">LOC114346425</name>
</gene>
<feature type="chain" id="PRO_5028042100" evidence="1">
    <location>
        <begin position="21"/>
        <end position="177"/>
    </location>
</feature>
<reference evidence="2" key="1">
    <citation type="submission" date="2025-08" db="UniProtKB">
        <authorList>
            <consortium name="RefSeq"/>
        </authorList>
    </citation>
    <scope>IDENTIFICATION</scope>
    <source>
        <tissue evidence="2">Whole insect</tissue>
    </source>
</reference>
<name>A0A6P7HAU2_DIAVI</name>
<dbReference type="AlphaFoldDB" id="A0A6P7HAU2"/>
<evidence type="ECO:0000313" key="2">
    <source>
        <dbReference type="RefSeq" id="XP_028152970.1"/>
    </source>
</evidence>
<protein>
    <submittedName>
        <fullName evidence="2">Uncharacterized protein LOC114346425</fullName>
    </submittedName>
</protein>
<keyword evidence="1" id="KW-0732">Signal</keyword>